<dbReference type="PANTHER" id="PTHR43867:SF2">
    <property type="entry name" value="CELLULOSE SYNTHASE CATALYTIC SUBUNIT A [UDP-FORMING]"/>
    <property type="match status" value="1"/>
</dbReference>
<feature type="transmembrane region" description="Helical" evidence="8">
    <location>
        <begin position="536"/>
        <end position="560"/>
    </location>
</feature>
<feature type="transmembrane region" description="Helical" evidence="8">
    <location>
        <begin position="492"/>
        <end position="516"/>
    </location>
</feature>
<evidence type="ECO:0000313" key="11">
    <source>
        <dbReference type="Proteomes" id="UP000295678"/>
    </source>
</evidence>
<reference evidence="10 11" key="1">
    <citation type="submission" date="2019-03" db="EMBL/GenBank/DDBJ databases">
        <title>Genomic Encyclopedia of Type Strains, Phase IV (KMG-IV): sequencing the most valuable type-strain genomes for metagenomic binning, comparative biology and taxonomic classification.</title>
        <authorList>
            <person name="Goeker M."/>
        </authorList>
    </citation>
    <scope>NUCLEOTIDE SEQUENCE [LARGE SCALE GENOMIC DNA]</scope>
    <source>
        <strain evidence="10 11">DSM 19345</strain>
    </source>
</reference>
<feature type="domain" description="Glycosyltransferase 2-like" evidence="9">
    <location>
        <begin position="327"/>
        <end position="526"/>
    </location>
</feature>
<feature type="compositionally biased region" description="Basic residues" evidence="7">
    <location>
        <begin position="634"/>
        <end position="650"/>
    </location>
</feature>
<accession>A0A4R3M790</accession>
<evidence type="ECO:0000256" key="1">
    <source>
        <dbReference type="ARBA" id="ARBA00004141"/>
    </source>
</evidence>
<comment type="subcellular location">
    <subcellularLocation>
        <location evidence="1">Membrane</location>
        <topology evidence="1">Multi-pass membrane protein</topology>
    </subcellularLocation>
</comment>
<evidence type="ECO:0000259" key="9">
    <source>
        <dbReference type="Pfam" id="PF13632"/>
    </source>
</evidence>
<protein>
    <submittedName>
        <fullName evidence="10">Cellulose synthase/poly-beta-1,6-N-acetylglucosamine synthase-like glycosyltransferase</fullName>
    </submittedName>
</protein>
<evidence type="ECO:0000256" key="8">
    <source>
        <dbReference type="SAM" id="Phobius"/>
    </source>
</evidence>
<dbReference type="Pfam" id="PF13632">
    <property type="entry name" value="Glyco_trans_2_3"/>
    <property type="match status" value="1"/>
</dbReference>
<evidence type="ECO:0000256" key="7">
    <source>
        <dbReference type="SAM" id="MobiDB-lite"/>
    </source>
</evidence>
<evidence type="ECO:0000256" key="5">
    <source>
        <dbReference type="ARBA" id="ARBA00022989"/>
    </source>
</evidence>
<keyword evidence="2" id="KW-0328">Glycosyltransferase</keyword>
<dbReference type="GO" id="GO:0016020">
    <property type="term" value="C:membrane"/>
    <property type="evidence" value="ECO:0007669"/>
    <property type="project" value="UniProtKB-SubCell"/>
</dbReference>
<dbReference type="PANTHER" id="PTHR43867">
    <property type="entry name" value="CELLULOSE SYNTHASE CATALYTIC SUBUNIT A [UDP-FORMING]"/>
    <property type="match status" value="1"/>
</dbReference>
<name>A0A4R3M790_9HYPH</name>
<evidence type="ECO:0000256" key="2">
    <source>
        <dbReference type="ARBA" id="ARBA00022676"/>
    </source>
</evidence>
<dbReference type="Proteomes" id="UP000295678">
    <property type="component" value="Unassembled WGS sequence"/>
</dbReference>
<keyword evidence="6 8" id="KW-0472">Membrane</keyword>
<evidence type="ECO:0000256" key="3">
    <source>
        <dbReference type="ARBA" id="ARBA00022679"/>
    </source>
</evidence>
<dbReference type="InterPro" id="IPR001173">
    <property type="entry name" value="Glyco_trans_2-like"/>
</dbReference>
<comment type="caution">
    <text evidence="10">The sequence shown here is derived from an EMBL/GenBank/DDBJ whole genome shotgun (WGS) entry which is preliminary data.</text>
</comment>
<feature type="transmembrane region" description="Helical" evidence="8">
    <location>
        <begin position="203"/>
        <end position="224"/>
    </location>
</feature>
<feature type="transmembrane region" description="Helical" evidence="8">
    <location>
        <begin position="572"/>
        <end position="590"/>
    </location>
</feature>
<dbReference type="OrthoDB" id="7431422at2"/>
<keyword evidence="3 10" id="KW-0808">Transferase</keyword>
<evidence type="ECO:0000313" key="10">
    <source>
        <dbReference type="EMBL" id="TCT09324.1"/>
    </source>
</evidence>
<evidence type="ECO:0000256" key="6">
    <source>
        <dbReference type="ARBA" id="ARBA00023136"/>
    </source>
</evidence>
<keyword evidence="11" id="KW-1185">Reference proteome</keyword>
<dbReference type="AlphaFoldDB" id="A0A4R3M790"/>
<organism evidence="10 11">
    <name type="scientific">Tepidamorphus gemmatus</name>
    <dbReference type="NCBI Taxonomy" id="747076"/>
    <lineage>
        <taxon>Bacteria</taxon>
        <taxon>Pseudomonadati</taxon>
        <taxon>Pseudomonadota</taxon>
        <taxon>Alphaproteobacteria</taxon>
        <taxon>Hyphomicrobiales</taxon>
        <taxon>Tepidamorphaceae</taxon>
        <taxon>Tepidamorphus</taxon>
    </lineage>
</organism>
<feature type="region of interest" description="Disordered" evidence="7">
    <location>
        <begin position="620"/>
        <end position="650"/>
    </location>
</feature>
<evidence type="ECO:0000256" key="4">
    <source>
        <dbReference type="ARBA" id="ARBA00022692"/>
    </source>
</evidence>
<dbReference type="RefSeq" id="WP_132807033.1">
    <property type="nucleotide sequence ID" value="NZ_SMAK01000007.1"/>
</dbReference>
<dbReference type="EMBL" id="SMAK01000007">
    <property type="protein sequence ID" value="TCT09324.1"/>
    <property type="molecule type" value="Genomic_DNA"/>
</dbReference>
<gene>
    <name evidence="10" type="ORF">EDC22_107172</name>
</gene>
<proteinExistence type="predicted"/>
<keyword evidence="5 8" id="KW-1133">Transmembrane helix</keyword>
<dbReference type="Gene3D" id="3.90.550.10">
    <property type="entry name" value="Spore Coat Polysaccharide Biosynthesis Protein SpsA, Chain A"/>
    <property type="match status" value="1"/>
</dbReference>
<sequence>MAARAFPGRSYPNDIAFLSGRLRPEVLDRATAVSDRLGVCAHEVLLARGCISQQAYYAALAKAVGADFMPLLPIAWPVQPFVGRSPAEAARLGLMVVAAPDRLVIATAPRGRQVGTLVATLQDRPGAADRIVVTTPQALLDAVLACGASELVEAARRGNGRLPADRSAVRLPALVGPAVMLAVVLLLLVAMLAPAIFPPLAALAAALFLGVIGIRLTAVALAGVPVPSAREQPLPDGKLPVYTLLVPLYREEEVVEGLIAALLDLDYPPERLDIKLLVEADDPGTQARLRTLRLPTHVEIVTLPDRRPKTKPKALNVGLALARGSLVAIFDAEDLPDRDQLRRAAARFAAAPPELACLQASLTVYNWHESWLSRQFGIEYAALFDVLLPALVRLRLPMPLGGTSNHFRIAALREAGAWDAYNVTEDADLGLRLARCGYSCGVLASSTREEAPIDFGVWLRQRTRWMKGWMQTYLVSMRRPDRLWRELGTWRFLAIQAIFGGVVASALVHPLATALLLCHVAAGNVFDATDLAGSTIGGLCAAGLAAGYLSGFALGLAGLAKRPAMARLAADLAALPVYWLLMSLAAYRALWQLWRTPHHWEKTRHGLSRCAAGRVLRPASQARPRCSEPSPGPWRRRSRPGPRHSGRAEC</sequence>
<keyword evidence="4 8" id="KW-0812">Transmembrane</keyword>
<dbReference type="GO" id="GO:0016757">
    <property type="term" value="F:glycosyltransferase activity"/>
    <property type="evidence" value="ECO:0007669"/>
    <property type="project" value="UniProtKB-KW"/>
</dbReference>
<dbReference type="InterPro" id="IPR050321">
    <property type="entry name" value="Glycosyltr_2/OpgH_subfam"/>
</dbReference>
<dbReference type="InterPro" id="IPR029044">
    <property type="entry name" value="Nucleotide-diphossugar_trans"/>
</dbReference>
<feature type="transmembrane region" description="Helical" evidence="8">
    <location>
        <begin position="171"/>
        <end position="197"/>
    </location>
</feature>
<dbReference type="SUPFAM" id="SSF53448">
    <property type="entry name" value="Nucleotide-diphospho-sugar transferases"/>
    <property type="match status" value="1"/>
</dbReference>